<dbReference type="InterPro" id="IPR040342">
    <property type="entry name" value="DNAAF9"/>
</dbReference>
<feature type="coiled-coil region" evidence="1">
    <location>
        <begin position="41"/>
        <end position="68"/>
    </location>
</feature>
<dbReference type="PANTHER" id="PTHR33664:SF1">
    <property type="entry name" value="DYNEIN AXONEMAL ASSEMBLY FACTOR 9"/>
    <property type="match status" value="1"/>
</dbReference>
<protein>
    <submittedName>
        <fullName evidence="2">Dynein axonemal assembly factor 9</fullName>
    </submittedName>
</protein>
<accession>A0A8C5KDR1</accession>
<dbReference type="PANTHER" id="PTHR33664">
    <property type="entry name" value="RCG26366"/>
    <property type="match status" value="1"/>
</dbReference>
<reference evidence="2" key="2">
    <citation type="submission" date="2025-09" db="UniProtKB">
        <authorList>
            <consortium name="Ensembl"/>
        </authorList>
    </citation>
    <scope>IDENTIFICATION</scope>
</reference>
<organism evidence="2 3">
    <name type="scientific">Jaculus jaculus</name>
    <name type="common">Lesser Egyptian jerboa</name>
    <dbReference type="NCBI Taxonomy" id="51337"/>
    <lineage>
        <taxon>Eukaryota</taxon>
        <taxon>Metazoa</taxon>
        <taxon>Chordata</taxon>
        <taxon>Craniata</taxon>
        <taxon>Vertebrata</taxon>
        <taxon>Euteleostomi</taxon>
        <taxon>Mammalia</taxon>
        <taxon>Eutheria</taxon>
        <taxon>Euarchontoglires</taxon>
        <taxon>Glires</taxon>
        <taxon>Rodentia</taxon>
        <taxon>Myomorpha</taxon>
        <taxon>Dipodoidea</taxon>
        <taxon>Dipodidae</taxon>
        <taxon>Dipodinae</taxon>
        <taxon>Jaculus</taxon>
    </lineage>
</organism>
<sequence length="75" mass="9210">KRTSQERVKRHLDPLPAGYFYNGTQFVNFFGDKTDFHPLMDQFMNDYVEEANQEIERYNRELEQQEYHDLFEQKS</sequence>
<dbReference type="AlphaFoldDB" id="A0A8C5KDR1"/>
<proteinExistence type="predicted"/>
<reference evidence="2" key="1">
    <citation type="submission" date="2025-08" db="UniProtKB">
        <authorList>
            <consortium name="Ensembl"/>
        </authorList>
    </citation>
    <scope>IDENTIFICATION</scope>
</reference>
<evidence type="ECO:0000256" key="1">
    <source>
        <dbReference type="SAM" id="Coils"/>
    </source>
</evidence>
<keyword evidence="3" id="KW-1185">Reference proteome</keyword>
<keyword evidence="1" id="KW-0175">Coiled coil</keyword>
<name>A0A8C5KDR1_JACJA</name>
<dbReference type="GeneTree" id="ENSGT00390000003692"/>
<dbReference type="Ensembl" id="ENSJJAT00000012615.1">
    <property type="protein sequence ID" value="ENSJJAP00000006225.1"/>
    <property type="gene ID" value="ENSJJAG00000010931.1"/>
</dbReference>
<evidence type="ECO:0000313" key="3">
    <source>
        <dbReference type="Proteomes" id="UP000694385"/>
    </source>
</evidence>
<evidence type="ECO:0000313" key="2">
    <source>
        <dbReference type="Ensembl" id="ENSJJAP00000006225.1"/>
    </source>
</evidence>
<dbReference type="Proteomes" id="UP000694385">
    <property type="component" value="Unassembled WGS sequence"/>
</dbReference>